<dbReference type="RefSeq" id="WP_209532884.1">
    <property type="nucleotide sequence ID" value="NZ_JAEEGA010000027.1"/>
</dbReference>
<organism evidence="2 3">
    <name type="scientific">Vagococcus allomyrinae</name>
    <dbReference type="NCBI Taxonomy" id="2794353"/>
    <lineage>
        <taxon>Bacteria</taxon>
        <taxon>Bacillati</taxon>
        <taxon>Bacillota</taxon>
        <taxon>Bacilli</taxon>
        <taxon>Lactobacillales</taxon>
        <taxon>Enterococcaceae</taxon>
        <taxon>Vagococcus</taxon>
    </lineage>
</organism>
<protein>
    <submittedName>
        <fullName evidence="2">Uncharacterized protein</fullName>
    </submittedName>
</protein>
<evidence type="ECO:0000313" key="3">
    <source>
        <dbReference type="Proteomes" id="UP000674938"/>
    </source>
</evidence>
<keyword evidence="3" id="KW-1185">Reference proteome</keyword>
<reference evidence="2" key="1">
    <citation type="submission" date="2020-12" db="EMBL/GenBank/DDBJ databases">
        <title>Vagococcus allomyrinae sp. nov. and Enterococcus lavae sp. nov., isolated from the larvae of Allomyrina dichotoma.</title>
        <authorList>
            <person name="Lee S.D."/>
        </authorList>
    </citation>
    <scope>NUCLEOTIDE SEQUENCE</scope>
    <source>
        <strain evidence="2">BWB3-3</strain>
    </source>
</reference>
<dbReference type="EMBL" id="JAEEGA010000027">
    <property type="protein sequence ID" value="MBP1044416.1"/>
    <property type="molecule type" value="Genomic_DNA"/>
</dbReference>
<evidence type="ECO:0000256" key="1">
    <source>
        <dbReference type="SAM" id="MobiDB-lite"/>
    </source>
</evidence>
<sequence>MKIITVKSLLNEDKSLISESSYNSIKANGRMCTKIKISIENQLKHHFHKVIYVSGKKGKPSHFIVEDKKVVPDVYKAHGNKPVILQGDLNVVLNFIGKQEPTKIVGKGKEVENGFTVKQIFQNAFNLSDVDISVRNCYVENYFDLDALMMVEEHLDENSRQEIDCDTLINYYEGWFKSLATQYVVKALDSVCVNYSKSYYSYSDFTYDEEEDKKLIKPSFKNISEEEFNVFKDERKKYRESLADDLKRSEKDSEIKKKMEELYNYSQVFEKYVFSDNKKLVNDDFDIVECNQRLEKRLIRLATERQNKYKVDGDPNPVEFVTFRLKKFDEYALFCEKFYNKLFKINAHDTSNEGLYDSGSNPQNNVCYLLESYRENKKLKQKRDKEKIVKKVYLSDNSKELFNNRQINDMRILGDINLFARIVENYYEHTEESYEAYKETSCKKIKELGKQKLNTLHQKIREQLENRYLEKQKEPSWLEFLESKNDENQLEPKKTEHNHEDTKSSTIIVYEQYDRNKEIENKKQNDRFLETLKGSNSHESKLRELGIEDSEVYKYPKLFVAVAIISNETPFTKGAYRKYRETKDLKLKQLGQRKINAISKNESGKRAIKTFELDYEREEKECFNEMMSLINWEIENLVHEEDDLETKLSTIDFILEGNKRYFSEELFNSLKRETDKIQKEISEQYHKTRKFRLKRGIIKYFFRYMDLNTKN</sequence>
<dbReference type="Proteomes" id="UP000674938">
    <property type="component" value="Unassembled WGS sequence"/>
</dbReference>
<feature type="region of interest" description="Disordered" evidence="1">
    <location>
        <begin position="482"/>
        <end position="503"/>
    </location>
</feature>
<accession>A0A940PE81</accession>
<name>A0A940PE81_9ENTE</name>
<evidence type="ECO:0000313" key="2">
    <source>
        <dbReference type="EMBL" id="MBP1044416.1"/>
    </source>
</evidence>
<gene>
    <name evidence="2" type="ORF">I6N95_25745</name>
</gene>
<dbReference type="AlphaFoldDB" id="A0A940PE81"/>
<comment type="caution">
    <text evidence="2">The sequence shown here is derived from an EMBL/GenBank/DDBJ whole genome shotgun (WGS) entry which is preliminary data.</text>
</comment>
<proteinExistence type="predicted"/>